<evidence type="ECO:0000256" key="10">
    <source>
        <dbReference type="ARBA" id="ARBA00022857"/>
    </source>
</evidence>
<comment type="cofactor">
    <cofactor evidence="1 17">
        <name>FAD</name>
        <dbReference type="ChEBI" id="CHEBI:57692"/>
    </cofactor>
</comment>
<dbReference type="EC" id="1.3.1.98" evidence="17"/>
<keyword evidence="13 17" id="KW-0560">Oxidoreductase</keyword>
<comment type="similarity">
    <text evidence="5 17">Belongs to the MurB family.</text>
</comment>
<evidence type="ECO:0000256" key="14">
    <source>
        <dbReference type="ARBA" id="ARBA00023306"/>
    </source>
</evidence>
<evidence type="ECO:0000256" key="17">
    <source>
        <dbReference type="HAMAP-Rule" id="MF_00037"/>
    </source>
</evidence>
<evidence type="ECO:0000256" key="16">
    <source>
        <dbReference type="ARBA" id="ARBA00048914"/>
    </source>
</evidence>
<dbReference type="InterPro" id="IPR003170">
    <property type="entry name" value="MurB"/>
</dbReference>
<dbReference type="Pfam" id="PF02873">
    <property type="entry name" value="MurB_C"/>
    <property type="match status" value="1"/>
</dbReference>
<dbReference type="Gene3D" id="3.30.43.10">
    <property type="entry name" value="Uridine Diphospho-n-acetylenolpyruvylglucosamine Reductase, domain 2"/>
    <property type="match status" value="1"/>
</dbReference>
<feature type="active site" description="Proton donor" evidence="17">
    <location>
        <position position="257"/>
    </location>
</feature>
<evidence type="ECO:0000256" key="12">
    <source>
        <dbReference type="ARBA" id="ARBA00022984"/>
    </source>
</evidence>
<keyword evidence="12 17" id="KW-0573">Peptidoglycan synthesis</keyword>
<evidence type="ECO:0000313" key="19">
    <source>
        <dbReference type="EMBL" id="WGW14104.1"/>
    </source>
</evidence>
<name>A0ABY8QYJ7_9MICO</name>
<evidence type="ECO:0000256" key="8">
    <source>
        <dbReference type="ARBA" id="ARBA00022630"/>
    </source>
</evidence>
<dbReference type="Pfam" id="PF01565">
    <property type="entry name" value="FAD_binding_4"/>
    <property type="match status" value="1"/>
</dbReference>
<dbReference type="NCBIfam" id="NF010478">
    <property type="entry name" value="PRK13903.1"/>
    <property type="match status" value="1"/>
</dbReference>
<evidence type="ECO:0000259" key="18">
    <source>
        <dbReference type="PROSITE" id="PS51387"/>
    </source>
</evidence>
<dbReference type="SUPFAM" id="SSF56176">
    <property type="entry name" value="FAD-binding/transporter-associated domain-like"/>
    <property type="match status" value="1"/>
</dbReference>
<feature type="active site" evidence="17">
    <location>
        <position position="351"/>
    </location>
</feature>
<dbReference type="EMBL" id="CP090958">
    <property type="protein sequence ID" value="WGW14104.1"/>
    <property type="molecule type" value="Genomic_DNA"/>
</dbReference>
<dbReference type="PROSITE" id="PS51387">
    <property type="entry name" value="FAD_PCMH"/>
    <property type="match status" value="1"/>
</dbReference>
<gene>
    <name evidence="17" type="primary">murB</name>
    <name evidence="19" type="ORF">LWF01_12500</name>
</gene>
<evidence type="ECO:0000256" key="2">
    <source>
        <dbReference type="ARBA" id="ARBA00003921"/>
    </source>
</evidence>
<keyword evidence="10 17" id="KW-0521">NADP</keyword>
<keyword evidence="14 17" id="KW-0131">Cell cycle</keyword>
<comment type="pathway">
    <text evidence="4 17">Cell wall biogenesis; peptidoglycan biosynthesis.</text>
</comment>
<keyword evidence="7 17" id="KW-0132">Cell division</keyword>
<dbReference type="Gene3D" id="3.90.78.10">
    <property type="entry name" value="UDP-N-acetylenolpyruvoylglucosamine reductase, C-terminal domain"/>
    <property type="match status" value="1"/>
</dbReference>
<keyword evidence="20" id="KW-1185">Reference proteome</keyword>
<evidence type="ECO:0000256" key="7">
    <source>
        <dbReference type="ARBA" id="ARBA00022618"/>
    </source>
</evidence>
<keyword evidence="6 17" id="KW-0963">Cytoplasm</keyword>
<dbReference type="PANTHER" id="PTHR21071:SF4">
    <property type="entry name" value="UDP-N-ACETYLENOLPYRUVOYLGLUCOSAMINE REDUCTASE"/>
    <property type="match status" value="1"/>
</dbReference>
<organism evidence="19 20">
    <name type="scientific">Saxibacter everestensis</name>
    <dbReference type="NCBI Taxonomy" id="2909229"/>
    <lineage>
        <taxon>Bacteria</taxon>
        <taxon>Bacillati</taxon>
        <taxon>Actinomycetota</taxon>
        <taxon>Actinomycetes</taxon>
        <taxon>Micrococcales</taxon>
        <taxon>Brevibacteriaceae</taxon>
        <taxon>Saxibacter</taxon>
    </lineage>
</organism>
<feature type="active site" evidence="17">
    <location>
        <position position="174"/>
    </location>
</feature>
<dbReference type="InterPro" id="IPR016166">
    <property type="entry name" value="FAD-bd_PCMH"/>
</dbReference>
<dbReference type="GO" id="GO:0008762">
    <property type="term" value="F:UDP-N-acetylmuramate dehydrogenase activity"/>
    <property type="evidence" value="ECO:0007669"/>
    <property type="project" value="UniProtKB-EC"/>
</dbReference>
<keyword evidence="8 17" id="KW-0285">Flavoprotein</keyword>
<accession>A0ABY8QYJ7</accession>
<comment type="function">
    <text evidence="2 17">Cell wall formation.</text>
</comment>
<keyword evidence="15 17" id="KW-0961">Cell wall biogenesis/degradation</keyword>
<evidence type="ECO:0000256" key="9">
    <source>
        <dbReference type="ARBA" id="ARBA00022827"/>
    </source>
</evidence>
<dbReference type="InterPro" id="IPR016167">
    <property type="entry name" value="FAD-bd_PCMH_sub1"/>
</dbReference>
<dbReference type="Proteomes" id="UP001209083">
    <property type="component" value="Chromosome"/>
</dbReference>
<sequence length="362" mass="38084">MRLAELTTLRVGGPAESFVRAYTDERLIETISGHDDRGAAILLVAGGSNLLVSDQGFPGTVVQVATEGITAAPFGDSTSDRGSGQARDEAGSAVRVDAAAGVNWDEFVAHTVHNRLAGLEALSGIPGSVGATPIQNVGAYGAEVGNLIDSVRVWDRQTKTELRLGRADCEFGYRDSLFKRNRYDSFGGRHIVLGVTFILHSGDAGAPVRYAELARSLGVELGERAPIDQVREAVLRLRAGKGMVLDPDDPDTYSAGSFFTNPILPGATQLPEGAPAWPLPDGSVKTSAAWLIDHAGFSKGFGIAPDRASLSTKHPLALTNRGTARAADIVELARTVRAGVIERFGIELHAEPNLVGVSLLGA</sequence>
<dbReference type="PANTHER" id="PTHR21071">
    <property type="entry name" value="UDP-N-ACETYLENOLPYRUVOYLGLUCOSAMINE REDUCTASE"/>
    <property type="match status" value="1"/>
</dbReference>
<evidence type="ECO:0000256" key="5">
    <source>
        <dbReference type="ARBA" id="ARBA00010485"/>
    </source>
</evidence>
<evidence type="ECO:0000313" key="20">
    <source>
        <dbReference type="Proteomes" id="UP001209083"/>
    </source>
</evidence>
<dbReference type="InterPro" id="IPR016169">
    <property type="entry name" value="FAD-bd_PCMH_sub2"/>
</dbReference>
<dbReference type="HAMAP" id="MF_00037">
    <property type="entry name" value="MurB"/>
    <property type="match status" value="1"/>
</dbReference>
<dbReference type="InterPro" id="IPR036318">
    <property type="entry name" value="FAD-bd_PCMH-like_sf"/>
</dbReference>
<protein>
    <recommendedName>
        <fullName evidence="17">UDP-N-acetylenolpyruvoylglucosamine reductase</fullName>
        <ecNumber evidence="17">1.3.1.98</ecNumber>
    </recommendedName>
    <alternativeName>
        <fullName evidence="17">UDP-N-acetylmuramate dehydrogenase</fullName>
    </alternativeName>
</protein>
<dbReference type="RefSeq" id="WP_349640915.1">
    <property type="nucleotide sequence ID" value="NZ_CP090958.1"/>
</dbReference>
<evidence type="ECO:0000256" key="13">
    <source>
        <dbReference type="ARBA" id="ARBA00023002"/>
    </source>
</evidence>
<dbReference type="InterPro" id="IPR036635">
    <property type="entry name" value="MurB_C_sf"/>
</dbReference>
<evidence type="ECO:0000256" key="4">
    <source>
        <dbReference type="ARBA" id="ARBA00004752"/>
    </source>
</evidence>
<dbReference type="Gene3D" id="3.30.465.10">
    <property type="match status" value="1"/>
</dbReference>
<evidence type="ECO:0000256" key="3">
    <source>
        <dbReference type="ARBA" id="ARBA00004496"/>
    </source>
</evidence>
<evidence type="ECO:0000256" key="6">
    <source>
        <dbReference type="ARBA" id="ARBA00022490"/>
    </source>
</evidence>
<evidence type="ECO:0000256" key="15">
    <source>
        <dbReference type="ARBA" id="ARBA00023316"/>
    </source>
</evidence>
<keyword evidence="11 17" id="KW-0133">Cell shape</keyword>
<feature type="domain" description="FAD-binding PCMH-type" evidence="18">
    <location>
        <begin position="10"/>
        <end position="202"/>
    </location>
</feature>
<proteinExistence type="inferred from homology"/>
<evidence type="ECO:0000256" key="1">
    <source>
        <dbReference type="ARBA" id="ARBA00001974"/>
    </source>
</evidence>
<reference evidence="19 20" key="1">
    <citation type="submission" date="2023-05" db="EMBL/GenBank/DDBJ databases">
        <title>Lithophilousrod everest ZFBP1038 complete genpme.</title>
        <authorList>
            <person name="Tian M."/>
        </authorList>
    </citation>
    <scope>NUCLEOTIDE SEQUENCE [LARGE SCALE GENOMIC DNA]</scope>
    <source>
        <strain evidence="19 20">ZFBP1038</strain>
    </source>
</reference>
<dbReference type="InterPro" id="IPR011601">
    <property type="entry name" value="MurB_C"/>
</dbReference>
<comment type="catalytic activity">
    <reaction evidence="16 17">
        <text>UDP-N-acetyl-alpha-D-muramate + NADP(+) = UDP-N-acetyl-3-O-(1-carboxyvinyl)-alpha-D-glucosamine + NADPH + H(+)</text>
        <dbReference type="Rhea" id="RHEA:12248"/>
        <dbReference type="ChEBI" id="CHEBI:15378"/>
        <dbReference type="ChEBI" id="CHEBI:57783"/>
        <dbReference type="ChEBI" id="CHEBI:58349"/>
        <dbReference type="ChEBI" id="CHEBI:68483"/>
        <dbReference type="ChEBI" id="CHEBI:70757"/>
        <dbReference type="EC" id="1.3.1.98"/>
    </reaction>
</comment>
<keyword evidence="9 17" id="KW-0274">FAD</keyword>
<comment type="subcellular location">
    <subcellularLocation>
        <location evidence="3 17">Cytoplasm</location>
    </subcellularLocation>
</comment>
<dbReference type="InterPro" id="IPR006094">
    <property type="entry name" value="Oxid_FAD_bind_N"/>
</dbReference>
<evidence type="ECO:0000256" key="11">
    <source>
        <dbReference type="ARBA" id="ARBA00022960"/>
    </source>
</evidence>
<dbReference type="SUPFAM" id="SSF56194">
    <property type="entry name" value="Uridine diphospho-N-Acetylenolpyruvylglucosamine reductase, MurB, C-terminal domain"/>
    <property type="match status" value="1"/>
</dbReference>